<feature type="region of interest" description="Disordered" evidence="1">
    <location>
        <begin position="1"/>
        <end position="59"/>
    </location>
</feature>
<keyword evidence="3" id="KW-1185">Reference proteome</keyword>
<name>A0A0C9TT40_PAXIN</name>
<dbReference type="AlphaFoldDB" id="A0A0C9TT40"/>
<reference evidence="3" key="2">
    <citation type="submission" date="2015-01" db="EMBL/GenBank/DDBJ databases">
        <title>Evolutionary Origins and Diversification of the Mycorrhizal Mutualists.</title>
        <authorList>
            <consortium name="DOE Joint Genome Institute"/>
            <consortium name="Mycorrhizal Genomics Consortium"/>
            <person name="Kohler A."/>
            <person name="Kuo A."/>
            <person name="Nagy L.G."/>
            <person name="Floudas D."/>
            <person name="Copeland A."/>
            <person name="Barry K.W."/>
            <person name="Cichocki N."/>
            <person name="Veneault-Fourrey C."/>
            <person name="LaButti K."/>
            <person name="Lindquist E.A."/>
            <person name="Lipzen A."/>
            <person name="Lundell T."/>
            <person name="Morin E."/>
            <person name="Murat C."/>
            <person name="Riley R."/>
            <person name="Ohm R."/>
            <person name="Sun H."/>
            <person name="Tunlid A."/>
            <person name="Henrissat B."/>
            <person name="Grigoriev I.V."/>
            <person name="Hibbett D.S."/>
            <person name="Martin F."/>
        </authorList>
    </citation>
    <scope>NUCLEOTIDE SEQUENCE [LARGE SCALE GENOMIC DNA]</scope>
    <source>
        <strain evidence="3">ATCC 200175</strain>
    </source>
</reference>
<accession>A0A0C9TT40</accession>
<protein>
    <submittedName>
        <fullName evidence="2">Uncharacterized protein</fullName>
    </submittedName>
</protein>
<sequence>MAPFKSSDTSGKEDLSRSIKSSSRSGSVSDAANSVNAPIGTDSSFDSIPETPDISSTSPVETSASFRAFGSILSPHLPSTHITGTPVAIGALRLSQKMRRNEKDVVIGDANHDEDAERDKAKFVLEVARAQRNVYLIEQQLVTAKLDKNVALGNLYKFRAAEVERKLKNTDFDLGHVQNSICKNGVLLCDAPPMRKRWRTSVPDHVGIGPMWCNSVV</sequence>
<gene>
    <name evidence="2" type="ORF">PAXINDRAFT_157645</name>
</gene>
<evidence type="ECO:0000256" key="1">
    <source>
        <dbReference type="SAM" id="MobiDB-lite"/>
    </source>
</evidence>
<reference evidence="2 3" key="1">
    <citation type="submission" date="2014-06" db="EMBL/GenBank/DDBJ databases">
        <authorList>
            <consortium name="DOE Joint Genome Institute"/>
            <person name="Kuo A."/>
            <person name="Kohler A."/>
            <person name="Nagy L.G."/>
            <person name="Floudas D."/>
            <person name="Copeland A."/>
            <person name="Barry K.W."/>
            <person name="Cichocki N."/>
            <person name="Veneault-Fourrey C."/>
            <person name="LaButti K."/>
            <person name="Lindquist E.A."/>
            <person name="Lipzen A."/>
            <person name="Lundell T."/>
            <person name="Morin E."/>
            <person name="Murat C."/>
            <person name="Sun H."/>
            <person name="Tunlid A."/>
            <person name="Henrissat B."/>
            <person name="Grigoriev I.V."/>
            <person name="Hibbett D.S."/>
            <person name="Martin F."/>
            <person name="Nordberg H.P."/>
            <person name="Cantor M.N."/>
            <person name="Hua S.X."/>
        </authorList>
    </citation>
    <scope>NUCLEOTIDE SEQUENCE [LARGE SCALE GENOMIC DNA]</scope>
    <source>
        <strain evidence="2 3">ATCC 200175</strain>
    </source>
</reference>
<evidence type="ECO:0000313" key="3">
    <source>
        <dbReference type="Proteomes" id="UP000053647"/>
    </source>
</evidence>
<dbReference type="Proteomes" id="UP000053647">
    <property type="component" value="Unassembled WGS sequence"/>
</dbReference>
<dbReference type="EMBL" id="KN819407">
    <property type="protein sequence ID" value="KIJ10396.1"/>
    <property type="molecule type" value="Genomic_DNA"/>
</dbReference>
<organism evidence="2 3">
    <name type="scientific">Paxillus involutus ATCC 200175</name>
    <dbReference type="NCBI Taxonomy" id="664439"/>
    <lineage>
        <taxon>Eukaryota</taxon>
        <taxon>Fungi</taxon>
        <taxon>Dikarya</taxon>
        <taxon>Basidiomycota</taxon>
        <taxon>Agaricomycotina</taxon>
        <taxon>Agaricomycetes</taxon>
        <taxon>Agaricomycetidae</taxon>
        <taxon>Boletales</taxon>
        <taxon>Paxilineae</taxon>
        <taxon>Paxillaceae</taxon>
        <taxon>Paxillus</taxon>
    </lineage>
</organism>
<feature type="compositionally biased region" description="Low complexity" evidence="1">
    <location>
        <begin position="18"/>
        <end position="34"/>
    </location>
</feature>
<dbReference type="HOGENOM" id="CLU_1272660_0_0_1"/>
<proteinExistence type="predicted"/>
<evidence type="ECO:0000313" key="2">
    <source>
        <dbReference type="EMBL" id="KIJ10396.1"/>
    </source>
</evidence>
<dbReference type="OrthoDB" id="2608786at2759"/>